<keyword evidence="3" id="KW-1185">Reference proteome</keyword>
<gene>
    <name evidence="2" type="ORF">Dda_4542</name>
</gene>
<name>A0AAD6NJD2_DREDA</name>
<sequence>MPVRRGLSLLGAPKTSVASEGPVPVIAARRVLPNLPPPPPPGSGSSQHPQYPPEDSTLQQTTTTTPNGGTVTLVNTQPGNGSDILIRICKYRFNPSHQWQDLEDSMGKRRASVTSPASPASATVILYYASLTTDI</sequence>
<dbReference type="Proteomes" id="UP001221413">
    <property type="component" value="Unassembled WGS sequence"/>
</dbReference>
<dbReference type="AlphaFoldDB" id="A0AAD6NJD2"/>
<reference evidence="2" key="1">
    <citation type="submission" date="2023-01" db="EMBL/GenBank/DDBJ databases">
        <title>The chitinases involved in constricting ring structure development in the nematode-trapping fungus Drechslerella dactyloides.</title>
        <authorList>
            <person name="Wang R."/>
            <person name="Zhang L."/>
            <person name="Tang P."/>
            <person name="Li S."/>
            <person name="Liang L."/>
        </authorList>
    </citation>
    <scope>NUCLEOTIDE SEQUENCE</scope>
    <source>
        <strain evidence="2">YMF1.00031</strain>
    </source>
</reference>
<organism evidence="2 3">
    <name type="scientific">Drechslerella dactyloides</name>
    <name type="common">Nematode-trapping fungus</name>
    <name type="synonym">Arthrobotrys dactyloides</name>
    <dbReference type="NCBI Taxonomy" id="74499"/>
    <lineage>
        <taxon>Eukaryota</taxon>
        <taxon>Fungi</taxon>
        <taxon>Dikarya</taxon>
        <taxon>Ascomycota</taxon>
        <taxon>Pezizomycotina</taxon>
        <taxon>Orbiliomycetes</taxon>
        <taxon>Orbiliales</taxon>
        <taxon>Orbiliaceae</taxon>
        <taxon>Drechslerella</taxon>
    </lineage>
</organism>
<evidence type="ECO:0000313" key="3">
    <source>
        <dbReference type="Proteomes" id="UP001221413"/>
    </source>
</evidence>
<feature type="region of interest" description="Disordered" evidence="1">
    <location>
        <begin position="30"/>
        <end position="76"/>
    </location>
</feature>
<evidence type="ECO:0000313" key="2">
    <source>
        <dbReference type="EMBL" id="KAJ6260317.1"/>
    </source>
</evidence>
<protein>
    <submittedName>
        <fullName evidence="2">Uncharacterized protein</fullName>
    </submittedName>
</protein>
<comment type="caution">
    <text evidence="2">The sequence shown here is derived from an EMBL/GenBank/DDBJ whole genome shotgun (WGS) entry which is preliminary data.</text>
</comment>
<feature type="compositionally biased region" description="Low complexity" evidence="1">
    <location>
        <begin position="57"/>
        <end position="76"/>
    </location>
</feature>
<proteinExistence type="predicted"/>
<evidence type="ECO:0000256" key="1">
    <source>
        <dbReference type="SAM" id="MobiDB-lite"/>
    </source>
</evidence>
<accession>A0AAD6NJD2</accession>
<dbReference type="EMBL" id="JAQGDS010000005">
    <property type="protein sequence ID" value="KAJ6260317.1"/>
    <property type="molecule type" value="Genomic_DNA"/>
</dbReference>